<feature type="non-terminal residue" evidence="14">
    <location>
        <position position="1"/>
    </location>
</feature>
<dbReference type="PANTHER" id="PTHR23235">
    <property type="entry name" value="KRUEPPEL-LIKE TRANSCRIPTION FACTOR"/>
    <property type="match status" value="1"/>
</dbReference>
<keyword evidence="6" id="KW-0862">Zinc</keyword>
<protein>
    <submittedName>
        <fullName evidence="14">ZN232 protein</fullName>
    </submittedName>
</protein>
<dbReference type="AlphaFoldDB" id="A0A7K7LFU4"/>
<evidence type="ECO:0000256" key="9">
    <source>
        <dbReference type="ARBA" id="ARBA00023163"/>
    </source>
</evidence>
<dbReference type="GO" id="GO:0000981">
    <property type="term" value="F:DNA-binding transcription factor activity, RNA polymerase II-specific"/>
    <property type="evidence" value="ECO:0007669"/>
    <property type="project" value="TreeGrafter"/>
</dbReference>
<dbReference type="SUPFAM" id="SSF57667">
    <property type="entry name" value="beta-beta-alpha zinc fingers"/>
    <property type="match status" value="1"/>
</dbReference>
<evidence type="ECO:0000313" key="14">
    <source>
        <dbReference type="EMBL" id="NWZ29831.1"/>
    </source>
</evidence>
<comment type="caution">
    <text evidence="14">The sequence shown here is derived from an EMBL/GenBank/DDBJ whole genome shotgun (WGS) entry which is preliminary data.</text>
</comment>
<evidence type="ECO:0000256" key="3">
    <source>
        <dbReference type="ARBA" id="ARBA00022723"/>
    </source>
</evidence>
<dbReference type="FunFam" id="3.30.160.60:FF:000516">
    <property type="entry name" value="zinc finger protein 771"/>
    <property type="match status" value="1"/>
</dbReference>
<dbReference type="PANTHER" id="PTHR23235:SF152">
    <property type="entry name" value="SI:DKEY-210J14.3"/>
    <property type="match status" value="1"/>
</dbReference>
<evidence type="ECO:0000256" key="7">
    <source>
        <dbReference type="ARBA" id="ARBA00023015"/>
    </source>
</evidence>
<feature type="non-terminal residue" evidence="14">
    <location>
        <position position="77"/>
    </location>
</feature>
<dbReference type="FunFam" id="3.30.160.60:FF:000933">
    <property type="entry name" value="zinc finger protein 771"/>
    <property type="match status" value="1"/>
</dbReference>
<keyword evidence="7" id="KW-0805">Transcription regulation</keyword>
<evidence type="ECO:0000256" key="5">
    <source>
        <dbReference type="ARBA" id="ARBA00022771"/>
    </source>
</evidence>
<evidence type="ECO:0000256" key="10">
    <source>
        <dbReference type="ARBA" id="ARBA00023242"/>
    </source>
</evidence>
<evidence type="ECO:0000259" key="13">
    <source>
        <dbReference type="PROSITE" id="PS50157"/>
    </source>
</evidence>
<keyword evidence="3" id="KW-0479">Metal-binding</keyword>
<dbReference type="Proteomes" id="UP000525565">
    <property type="component" value="Unassembled WGS sequence"/>
</dbReference>
<dbReference type="Gene3D" id="3.30.160.60">
    <property type="entry name" value="Classic Zinc Finger"/>
    <property type="match status" value="2"/>
</dbReference>
<feature type="domain" description="C2H2-type" evidence="13">
    <location>
        <begin position="53"/>
        <end position="77"/>
    </location>
</feature>
<organism evidence="14 15">
    <name type="scientific">Asarcornis scutulata</name>
    <dbReference type="NCBI Taxonomy" id="75869"/>
    <lineage>
        <taxon>Eukaryota</taxon>
        <taxon>Metazoa</taxon>
        <taxon>Chordata</taxon>
        <taxon>Craniata</taxon>
        <taxon>Vertebrata</taxon>
        <taxon>Euteleostomi</taxon>
        <taxon>Archelosauria</taxon>
        <taxon>Archosauria</taxon>
        <taxon>Dinosauria</taxon>
        <taxon>Saurischia</taxon>
        <taxon>Theropoda</taxon>
        <taxon>Coelurosauria</taxon>
        <taxon>Aves</taxon>
        <taxon>Neognathae</taxon>
        <taxon>Galloanserae</taxon>
        <taxon>Anseriformes</taxon>
        <taxon>Anatidae</taxon>
        <taxon>Anatinae</taxon>
        <taxon>Asarcornis</taxon>
    </lineage>
</organism>
<dbReference type="EMBL" id="VZSO01004750">
    <property type="protein sequence ID" value="NWZ29831.1"/>
    <property type="molecule type" value="Genomic_DNA"/>
</dbReference>
<evidence type="ECO:0000256" key="2">
    <source>
        <dbReference type="ARBA" id="ARBA00006991"/>
    </source>
</evidence>
<evidence type="ECO:0000313" key="15">
    <source>
        <dbReference type="Proteomes" id="UP000525565"/>
    </source>
</evidence>
<keyword evidence="4" id="KW-0677">Repeat</keyword>
<evidence type="ECO:0000256" key="11">
    <source>
        <dbReference type="PROSITE-ProRule" id="PRU00042"/>
    </source>
</evidence>
<dbReference type="GO" id="GO:0008270">
    <property type="term" value="F:zinc ion binding"/>
    <property type="evidence" value="ECO:0007669"/>
    <property type="project" value="UniProtKB-KW"/>
</dbReference>
<feature type="region of interest" description="Disordered" evidence="12">
    <location>
        <begin position="1"/>
        <end position="31"/>
    </location>
</feature>
<reference evidence="14 15" key="1">
    <citation type="submission" date="2019-09" db="EMBL/GenBank/DDBJ databases">
        <title>Bird 10,000 Genomes (B10K) Project - Family phase.</title>
        <authorList>
            <person name="Zhang G."/>
        </authorList>
    </citation>
    <scope>NUCLEOTIDE SEQUENCE [LARGE SCALE GENOMIC DNA]</scope>
    <source>
        <strain evidence="14">OUT-0051</strain>
        <tissue evidence="14">Kidney</tissue>
    </source>
</reference>
<proteinExistence type="inferred from homology"/>
<feature type="domain" description="C2H2-type" evidence="13">
    <location>
        <begin position="25"/>
        <end position="52"/>
    </location>
</feature>
<dbReference type="PROSITE" id="PS50157">
    <property type="entry name" value="ZINC_FINGER_C2H2_2"/>
    <property type="match status" value="2"/>
</dbReference>
<keyword evidence="5 11" id="KW-0863">Zinc-finger</keyword>
<sequence>TPAAPRRQHDAVPASPPPPPPPGPHRCADCGKTFGARSRLAVHRRVHTGERPFACAHCGKRFSQSSALGLHRRLHTG</sequence>
<dbReference type="InterPro" id="IPR013087">
    <property type="entry name" value="Znf_C2H2_type"/>
</dbReference>
<keyword evidence="15" id="KW-1185">Reference proteome</keyword>
<comment type="subcellular location">
    <subcellularLocation>
        <location evidence="1">Nucleus</location>
    </subcellularLocation>
</comment>
<evidence type="ECO:0000256" key="8">
    <source>
        <dbReference type="ARBA" id="ARBA00023125"/>
    </source>
</evidence>
<evidence type="ECO:0000256" key="12">
    <source>
        <dbReference type="SAM" id="MobiDB-lite"/>
    </source>
</evidence>
<evidence type="ECO:0000256" key="6">
    <source>
        <dbReference type="ARBA" id="ARBA00022833"/>
    </source>
</evidence>
<dbReference type="GO" id="GO:0005634">
    <property type="term" value="C:nucleus"/>
    <property type="evidence" value="ECO:0007669"/>
    <property type="project" value="UniProtKB-SubCell"/>
</dbReference>
<evidence type="ECO:0000256" key="1">
    <source>
        <dbReference type="ARBA" id="ARBA00004123"/>
    </source>
</evidence>
<evidence type="ECO:0000256" key="4">
    <source>
        <dbReference type="ARBA" id="ARBA00022737"/>
    </source>
</evidence>
<keyword evidence="8" id="KW-0238">DNA-binding</keyword>
<dbReference type="PROSITE" id="PS00028">
    <property type="entry name" value="ZINC_FINGER_C2H2_1"/>
    <property type="match status" value="2"/>
</dbReference>
<dbReference type="Pfam" id="PF00096">
    <property type="entry name" value="zf-C2H2"/>
    <property type="match status" value="2"/>
</dbReference>
<keyword evidence="10" id="KW-0539">Nucleus</keyword>
<accession>A0A7K7LFU4</accession>
<dbReference type="InterPro" id="IPR036236">
    <property type="entry name" value="Znf_C2H2_sf"/>
</dbReference>
<keyword evidence="9" id="KW-0804">Transcription</keyword>
<dbReference type="SMART" id="SM00355">
    <property type="entry name" value="ZnF_C2H2"/>
    <property type="match status" value="2"/>
</dbReference>
<name>A0A7K7LFU4_9AVES</name>
<dbReference type="GO" id="GO:0000978">
    <property type="term" value="F:RNA polymerase II cis-regulatory region sequence-specific DNA binding"/>
    <property type="evidence" value="ECO:0007669"/>
    <property type="project" value="TreeGrafter"/>
</dbReference>
<feature type="compositionally biased region" description="Pro residues" evidence="12">
    <location>
        <begin position="14"/>
        <end position="24"/>
    </location>
</feature>
<gene>
    <name evidence="14" type="primary">Znf232</name>
    <name evidence="14" type="ORF">ASASCU_R15805</name>
</gene>
<comment type="similarity">
    <text evidence="2">Belongs to the krueppel C2H2-type zinc-finger protein family.</text>
</comment>